<evidence type="ECO:0000313" key="1">
    <source>
        <dbReference type="Proteomes" id="UP000887569"/>
    </source>
</evidence>
<dbReference type="WBParaSite" id="PgR006_g028_t01">
    <property type="protein sequence ID" value="PgR006_g028_t01"/>
    <property type="gene ID" value="PgR006_g028"/>
</dbReference>
<protein>
    <submittedName>
        <fullName evidence="2">Uncharacterized protein</fullName>
    </submittedName>
</protein>
<keyword evidence="1" id="KW-1185">Reference proteome</keyword>
<proteinExistence type="predicted"/>
<accession>A0A915AFI0</accession>
<name>A0A915AFI0_PARUN</name>
<dbReference type="AlphaFoldDB" id="A0A915AFI0"/>
<sequence>MPMKMERWIGRKLGKRSPISGNMQNLMISMLNSIKSPLMAKSLLNNSSNFSRDLSSALFTLSHYDALFLKETKHL</sequence>
<dbReference type="Proteomes" id="UP000887569">
    <property type="component" value="Unplaced"/>
</dbReference>
<organism evidence="1 2">
    <name type="scientific">Parascaris univalens</name>
    <name type="common">Nematode worm</name>
    <dbReference type="NCBI Taxonomy" id="6257"/>
    <lineage>
        <taxon>Eukaryota</taxon>
        <taxon>Metazoa</taxon>
        <taxon>Ecdysozoa</taxon>
        <taxon>Nematoda</taxon>
        <taxon>Chromadorea</taxon>
        <taxon>Rhabditida</taxon>
        <taxon>Spirurina</taxon>
        <taxon>Ascaridomorpha</taxon>
        <taxon>Ascaridoidea</taxon>
        <taxon>Ascarididae</taxon>
        <taxon>Parascaris</taxon>
    </lineage>
</organism>
<evidence type="ECO:0000313" key="2">
    <source>
        <dbReference type="WBParaSite" id="PgR006_g028_t01"/>
    </source>
</evidence>
<reference evidence="2" key="1">
    <citation type="submission" date="2022-11" db="UniProtKB">
        <authorList>
            <consortium name="WormBaseParasite"/>
        </authorList>
    </citation>
    <scope>IDENTIFICATION</scope>
</reference>